<reference evidence="2" key="1">
    <citation type="journal article" date="2014" name="Int. J. Syst. Evol. Microbiol.">
        <title>Complete genome sequence of Corynebacterium casei LMG S-19264T (=DSM 44701T), isolated from a smear-ripened cheese.</title>
        <authorList>
            <consortium name="US DOE Joint Genome Institute (JGI-PGF)"/>
            <person name="Walter F."/>
            <person name="Albersmeier A."/>
            <person name="Kalinowski J."/>
            <person name="Ruckert C."/>
        </authorList>
    </citation>
    <scope>NUCLEOTIDE SEQUENCE</scope>
    <source>
        <strain evidence="2">KCTC 32020</strain>
    </source>
</reference>
<protein>
    <submittedName>
        <fullName evidence="2">Uncharacterized protein</fullName>
    </submittedName>
</protein>
<sequence>MSGRVAAWRDPLTPTLSPNGGAVGGEGVFVRGGKSRRSGSPFVPLSPACGGEGRVRGRAPQARVHASAVAASRGPLAPTLSPNGGAVGGEGVFVRGRESRRSGSPFVPLSPACGGEGRVRGRAPQARVHASAVAASRGPLTPTFSPNGGAVGGEGVFVRGGKSRRSLGRFVQARGRSKYSLPRSVRHAG</sequence>
<feature type="compositionally biased region" description="Low complexity" evidence="1">
    <location>
        <begin position="62"/>
        <end position="73"/>
    </location>
</feature>
<feature type="region of interest" description="Disordered" evidence="1">
    <location>
        <begin position="168"/>
        <end position="189"/>
    </location>
</feature>
<evidence type="ECO:0000256" key="1">
    <source>
        <dbReference type="SAM" id="MobiDB-lite"/>
    </source>
</evidence>
<reference evidence="2" key="2">
    <citation type="submission" date="2020-09" db="EMBL/GenBank/DDBJ databases">
        <authorList>
            <person name="Sun Q."/>
            <person name="Kim S."/>
        </authorList>
    </citation>
    <scope>NUCLEOTIDE SEQUENCE</scope>
    <source>
        <strain evidence="2">KCTC 32020</strain>
    </source>
</reference>
<gene>
    <name evidence="2" type="ORF">GCM10007167_24750</name>
</gene>
<evidence type="ECO:0000313" key="2">
    <source>
        <dbReference type="EMBL" id="GHE41847.1"/>
    </source>
</evidence>
<proteinExistence type="predicted"/>
<dbReference type="Proteomes" id="UP000636453">
    <property type="component" value="Unassembled WGS sequence"/>
</dbReference>
<dbReference type="EMBL" id="BNCF01000016">
    <property type="protein sequence ID" value="GHE41847.1"/>
    <property type="molecule type" value="Genomic_DNA"/>
</dbReference>
<accession>A0A919DFW7</accession>
<evidence type="ECO:0000313" key="3">
    <source>
        <dbReference type="Proteomes" id="UP000636453"/>
    </source>
</evidence>
<comment type="caution">
    <text evidence="2">The sequence shown here is derived from an EMBL/GenBank/DDBJ whole genome shotgun (WGS) entry which is preliminary data.</text>
</comment>
<dbReference type="AlphaFoldDB" id="A0A919DFW7"/>
<feature type="region of interest" description="Disordered" evidence="1">
    <location>
        <begin position="1"/>
        <end position="151"/>
    </location>
</feature>
<name>A0A919DFW7_9GAMM</name>
<organism evidence="2 3">
    <name type="scientific">Vulcaniibacterium thermophilum</name>
    <dbReference type="NCBI Taxonomy" id="1169913"/>
    <lineage>
        <taxon>Bacteria</taxon>
        <taxon>Pseudomonadati</taxon>
        <taxon>Pseudomonadota</taxon>
        <taxon>Gammaproteobacteria</taxon>
        <taxon>Lysobacterales</taxon>
        <taxon>Lysobacteraceae</taxon>
        <taxon>Vulcaniibacterium</taxon>
    </lineage>
</organism>
<feature type="compositionally biased region" description="Low complexity" evidence="1">
    <location>
        <begin position="126"/>
        <end position="137"/>
    </location>
</feature>
<keyword evidence="3" id="KW-1185">Reference proteome</keyword>